<protein>
    <submittedName>
        <fullName evidence="1">Uncharacterized protein</fullName>
    </submittedName>
</protein>
<sequence>MNISNNLLRGLFENVYFIIGTAYAGKSTMVRMLAGKHDGVFCGENYHDVLMSLIDPEHQPNLGYFQMMSGWQEFISRTPQAYADWIDGTAREAAELEIIELIRRTAGGRRVFVDTNISADALREISDYRRVAVMLSDPSVSVSRFFDRPDAEKQFIYQQLLQAPDPEAAMANYRAILERINRPERYRELENSGFFTLKRDDRRTPEETMAILEAHFGL</sequence>
<organism evidence="1">
    <name type="scientific">uncultured bacterium Ad_125_D08</name>
    <dbReference type="NCBI Taxonomy" id="1489285"/>
    <lineage>
        <taxon>Bacteria</taxon>
        <taxon>environmental samples</taxon>
    </lineage>
</organism>
<dbReference type="SUPFAM" id="SSF52540">
    <property type="entry name" value="P-loop containing nucleoside triphosphate hydrolases"/>
    <property type="match status" value="1"/>
</dbReference>
<evidence type="ECO:0000313" key="1">
    <source>
        <dbReference type="EMBL" id="AIF26057.1"/>
    </source>
</evidence>
<accession>A0A0B4N0R1</accession>
<name>A0A0B4N0R1_9BACT</name>
<reference evidence="1" key="1">
    <citation type="submission" date="2014-03" db="EMBL/GenBank/DDBJ databases">
        <title>A sequence of cellulolytic fosmid clone of goat rumen metagenome.</title>
        <authorList>
            <person name="Lee K.-T."/>
            <person name="Kim J.-Y."/>
            <person name="Kim Y.-J."/>
            <person name="Ahn J.-H."/>
            <person name="Park M.-N."/>
            <person name="Kim J.-H."/>
            <person name="Kim T.-H."/>
        </authorList>
    </citation>
    <scope>NUCLEOTIDE SEQUENCE</scope>
</reference>
<dbReference type="AlphaFoldDB" id="A0A0B4N0R1"/>
<dbReference type="EMBL" id="KJ631389">
    <property type="protein sequence ID" value="AIF26057.1"/>
    <property type="molecule type" value="Genomic_DNA"/>
</dbReference>
<dbReference type="InterPro" id="IPR027417">
    <property type="entry name" value="P-loop_NTPase"/>
</dbReference>
<proteinExistence type="predicted"/>